<dbReference type="SUPFAM" id="SSF54427">
    <property type="entry name" value="NTF2-like"/>
    <property type="match status" value="1"/>
</dbReference>
<dbReference type="InterPro" id="IPR032710">
    <property type="entry name" value="NTF2-like_dom_sf"/>
</dbReference>
<dbReference type="InterPro" id="IPR037401">
    <property type="entry name" value="SnoaL-like"/>
</dbReference>
<sequence>MDVDMLRTEDFFRQVNEAFFSGDIDFMEDIVTDDIVWHMIGSAPIHGKQAFMDAAFGIGVYTEMDFQIDTVISNGMEAAVKGTMTMPNKSGDFQTYAFCDFYRMDRQSGGKIQEMISFVIELKQ</sequence>
<feature type="domain" description="SnoaL-like" evidence="1">
    <location>
        <begin position="13"/>
        <end position="114"/>
    </location>
</feature>
<comment type="caution">
    <text evidence="2">The sequence shown here is derived from an EMBL/GenBank/DDBJ whole genome shotgun (WGS) entry which is preliminary data.</text>
</comment>
<dbReference type="Proteomes" id="UP000275473">
    <property type="component" value="Unassembled WGS sequence"/>
</dbReference>
<gene>
    <name evidence="2" type="ORF">EEX84_02010</name>
</gene>
<dbReference type="Gene3D" id="3.10.450.50">
    <property type="match status" value="1"/>
</dbReference>
<evidence type="ECO:0000313" key="2">
    <source>
        <dbReference type="EMBL" id="RNF41147.1"/>
    </source>
</evidence>
<evidence type="ECO:0000259" key="1">
    <source>
        <dbReference type="Pfam" id="PF12680"/>
    </source>
</evidence>
<keyword evidence="3" id="KW-1185">Reference proteome</keyword>
<proteinExistence type="predicted"/>
<name>A0A3M8PBR1_9BACL</name>
<accession>A0A3M8PBR1</accession>
<dbReference type="Pfam" id="PF12680">
    <property type="entry name" value="SnoaL_2"/>
    <property type="match status" value="1"/>
</dbReference>
<reference evidence="2 3" key="1">
    <citation type="journal article" date="2018" name="Int. J. Syst. Evol. Microbiol.">
        <title>Planococcus salinus sp. nov., a moderately halophilic bacterium isolated from a saline-alkali soil.</title>
        <authorList>
            <person name="Gan L."/>
        </authorList>
    </citation>
    <scope>NUCLEOTIDE SEQUENCE [LARGE SCALE GENOMIC DNA]</scope>
    <source>
        <strain evidence="2 3">LCB217</strain>
    </source>
</reference>
<evidence type="ECO:0000313" key="3">
    <source>
        <dbReference type="Proteomes" id="UP000275473"/>
    </source>
</evidence>
<protein>
    <submittedName>
        <fullName evidence="2">Nuclear transport factor 2 family protein</fullName>
    </submittedName>
</protein>
<dbReference type="AlphaFoldDB" id="A0A3M8PBR1"/>
<organism evidence="2 3">
    <name type="scientific">Planococcus salinus</name>
    <dbReference type="NCBI Taxonomy" id="1848460"/>
    <lineage>
        <taxon>Bacteria</taxon>
        <taxon>Bacillati</taxon>
        <taxon>Bacillota</taxon>
        <taxon>Bacilli</taxon>
        <taxon>Bacillales</taxon>
        <taxon>Caryophanaceae</taxon>
        <taxon>Planococcus</taxon>
    </lineage>
</organism>
<dbReference type="EMBL" id="RIAX01000001">
    <property type="protein sequence ID" value="RNF41147.1"/>
    <property type="molecule type" value="Genomic_DNA"/>
</dbReference>